<feature type="compositionally biased region" description="Polar residues" evidence="1">
    <location>
        <begin position="1860"/>
        <end position="1886"/>
    </location>
</feature>
<name>A0A0S4KHL9_BODSA</name>
<evidence type="ECO:0000256" key="2">
    <source>
        <dbReference type="SAM" id="Phobius"/>
    </source>
</evidence>
<feature type="compositionally biased region" description="Basic and acidic residues" evidence="1">
    <location>
        <begin position="2335"/>
        <end position="2344"/>
    </location>
</feature>
<gene>
    <name evidence="4" type="ORF">BSAL_54445</name>
</gene>
<reference evidence="5" key="1">
    <citation type="submission" date="2015-09" db="EMBL/GenBank/DDBJ databases">
        <authorList>
            <consortium name="Pathogen Informatics"/>
        </authorList>
    </citation>
    <scope>NUCLEOTIDE SEQUENCE [LARGE SCALE GENOMIC DNA]</scope>
    <source>
        <strain evidence="5">Lake Konstanz</strain>
    </source>
</reference>
<dbReference type="EMBL" id="CYKH01000138">
    <property type="protein sequence ID" value="CUI11712.1"/>
    <property type="molecule type" value="Genomic_DNA"/>
</dbReference>
<keyword evidence="2" id="KW-0472">Membrane</keyword>
<feature type="transmembrane region" description="Helical" evidence="2">
    <location>
        <begin position="2372"/>
        <end position="2394"/>
    </location>
</feature>
<evidence type="ECO:0000313" key="5">
    <source>
        <dbReference type="Proteomes" id="UP000051952"/>
    </source>
</evidence>
<proteinExistence type="predicted"/>
<protein>
    <submittedName>
        <fullName evidence="4">Membrane-associated protein, putative</fullName>
    </submittedName>
</protein>
<feature type="compositionally biased region" description="Low complexity" evidence="1">
    <location>
        <begin position="1838"/>
        <end position="1852"/>
    </location>
</feature>
<feature type="transmembrane region" description="Helical" evidence="2">
    <location>
        <begin position="2583"/>
        <end position="2607"/>
    </location>
</feature>
<keyword evidence="2" id="KW-0812">Transmembrane</keyword>
<feature type="compositionally biased region" description="Pro residues" evidence="1">
    <location>
        <begin position="1608"/>
        <end position="1622"/>
    </location>
</feature>
<feature type="transmembrane region" description="Helical" evidence="2">
    <location>
        <begin position="2552"/>
        <end position="2577"/>
    </location>
</feature>
<evidence type="ECO:0000256" key="3">
    <source>
        <dbReference type="SAM" id="SignalP"/>
    </source>
</evidence>
<feature type="signal peptide" evidence="3">
    <location>
        <begin position="1"/>
        <end position="17"/>
    </location>
</feature>
<feature type="compositionally biased region" description="Low complexity" evidence="1">
    <location>
        <begin position="1887"/>
        <end position="1905"/>
    </location>
</feature>
<feature type="transmembrane region" description="Helical" evidence="2">
    <location>
        <begin position="2525"/>
        <end position="2545"/>
    </location>
</feature>
<feature type="chain" id="PRO_5006623397" evidence="3">
    <location>
        <begin position="18"/>
        <end position="2643"/>
    </location>
</feature>
<feature type="region of interest" description="Disordered" evidence="1">
    <location>
        <begin position="2331"/>
        <end position="2359"/>
    </location>
</feature>
<evidence type="ECO:0000313" key="4">
    <source>
        <dbReference type="EMBL" id="CUI11712.1"/>
    </source>
</evidence>
<keyword evidence="3" id="KW-0732">Signal</keyword>
<sequence length="2643" mass="274829">MKQLLLVLFMFATLATSQNVLRYPTATDSNIPAIINVMYNVSAVHITLNRSVVPLGGLPASVRIVLVDWVLPTSGAGSATRALLINVTRHSNARNILITVDGDSGSTAPTAIAVRSTTTACTAYKSTIRQVMVVISSVDAAPCTYNVSDGSQLPACAGPLLVATRNTVVLRNLALCGATSGAVLTPGWPDAWGVTLANVQLADSASVSVYPARTMRVSSSLDNVHVTLGLPLTVRSGAHVSISALMNATVVIDAASTSTKQLVVDGTGSSVVVSSCGLVSDSTLGYAGFSHNLLSSATSAASVISVTGGAALRIVNNTCLGSRVAGTATRSAQDVCALVLAASTGGIVVDGVGSVLQVSGNVVSATGGKSPASWGTAWFGGLAVVVLSSSTAASVSVTGGSSLLIEGNRVSCAHRGISLVSSVDSVATNGAGCSLIVSGSLVSVSNNTVSVSSVPSAPATPWTPLDVALDLWMTGTAGVLTLSARSSVLLHGNALTFVDNTNNAAMVLRLWVQLGTVFSLQQQSLLSLWNNSATFAPIDVVAPSIAPVVDALVGVVASKAAFTLATDSSVVMERNTFVVTNGQIRIGAIVLLGACTNAALSFIGSVSGSSSKWSVTIGDNVVSCGKGCSFSSSNGGSSLVQAATVSPSLIFVGGVSTAMMMCSLALSVNQTLALINNDVEINSLSTAPQRTELFGVLVVVSQLIVNESVASVGNAVVPVAALTLARNKVVMLSSFASTTSTPAFLVCGIALRGSLSVSDNASMMITGNSVTVSTMQLPIGAVYYVLGIAVLLARLEVRGAPTMSSSGLLILSNSYVQLTGNMIRVTSSRSLMSSDNTVVCGVYLGAEPLLTVNALSIPTTVWVSTNSRLVISVNNVASVSGLNLNAIVGVYVFRETVVQVDTTSTTVLSNNSIAVSGVLTTTAPSDYFTKVMTVHGIQVGNTLTNGDTSMRLLSTSVFEVSLNMIQVAGTATLGNVNSNGVLPLFRAIGICVLVTRDQQATFLSPSTPRLAIRMTFDFSSQLLVVRNTLNAQANFTLLENPSSTAAIGLPMQIVSAVYLGLEHGSIAPTNFVVCALMQNQSRLTFDQNVISITSVNVHVAATVLLKGMRFLVDSASFVGITKNRLTNLSAWTTIPSSISYFPSLAAIGVLVTDGSNLLALFVDAPPYSGSFTSTVLGAGGQHQISNGSLVIVSNNVITFSTIAQQPRAVPGRAAPIVAIGVAWSLGNIGTMMVSSRSLWSVSVNKIFLLSVRNATALGGLIDGGTNELTAMRVVLVAKGAGSGALLVLNASTSEISDNVLTVPRRSDTTLAVATVLLALQLYSANTQIEEGAPATLLVSGISSAVALSRNVIAVSSGDPVESCLNPIVATSGILLYVTNAAGIAVAVFGAASFAIDGNDAAGDGSRGSTAISRGCASYFLGLSNSFLTIAISSVFSIATPASLLDPYVSALIEPAMLQSTVVYGGGGTFSVQNNVALAVTQQFLSISLTNSANQGAVLCLRDSSSFLVEGNEVDRVMSGDAIVLSLSFLTIANSVSTAGLSFYVIGSSVVSVRRNYVRNAGSASNLQRGIVITSIGRLWSYSQTNCYNVPDPPSLLGGTRKAMTLEGDPPPLPPPPPPPPPPPTMCETSYYYYALLPLNVLSHSSRFTLGSNVISAIDAAVWISLGSSMLLNLSSVVAVQLNVLQSSRGTAVLSIGSDTSLGNPYNLVCVVTCTQGALVLVERNTLVSRSTASVGCIVFPGSWRFESNTSTMLVRRNECLFTNAQSAKSRLLSFDAFTSVSTELTFTMGPCDTVNKKMLTSRAAYVSAGAPSGRVVNCTSFSASESFRSVVTDSEVPSRSTSSQQSKTTSHTLVPAPHVRTSTVLGTQSRGNPSRSVVTLTPSLSRSMNASMSTALSATTTPSQSKMSLSLGASQELDHAVRRGRVVTLSLTDSPTDSTSTTASFMPLGTSSPTISFSGSCVPSDDIAAVAPLFPMFQLLTDIRESEDFTPVLPSGGVLPGVWASPLDSLVFSRVVGTPPIAAPTDGEAKILPVILCRRPVSYPTPTVVPAASLTSVFGNGTVVIANSSMSLFTVHQWMSADQTFLSGDILEVRFLVEDWFNAAMDRRSARFNALPCRPQDSVVLAYVQLGGVLSAAQTAVQTTVGAVSTFTMIVSLLVGDGGNELQTMVLASMMECTPRGGSVQNSLGNLRSLAPLLLEESYLGVILGNLLLIGCVLGVQCVVMAVLALSRCAKNQPLRFGWATSGNEPSTNDAEVQSMEYSNDENTMAENHSRLLLQDDDEERAGLQAEDLLLPELPIPAPLTDPAATVLWEEENVASTAIGVAIDDSTQTKQKKDVSGRDDDVCDTSPEMQKRNGFPLADPPMSILSSVLFPGALFSVVAFTFQGTLFSGIRLVQLYRPGGTAVDSDSTRVAIGIVTMIILLPLPFGLVYFMHDRMHRSYHRYLVPLRRSGDRLSCLHRLFSVVPGAECGGVMLPRGVERVWGPFVSNCRPNRVWCVLPFASGWLMCVATVAQFFTSPIFCTAILVIVGVSNVALSCFIVWLRPRLSPLLNVLFVVQLCNNTAALIVNAVSIHLPVSSTVTIVIGLLQSALSVATTFATVASALTNIFQERREGLLGLEWHIGPLCSEAQAVNAATDSVE</sequence>
<accession>A0A0S4KHL9</accession>
<feature type="transmembrane region" description="Helical" evidence="2">
    <location>
        <begin position="2203"/>
        <end position="2230"/>
    </location>
</feature>
<evidence type="ECO:0000256" key="1">
    <source>
        <dbReference type="SAM" id="MobiDB-lite"/>
    </source>
</evidence>
<dbReference type="VEuPathDB" id="TriTrypDB:BSAL_54445"/>
<feature type="transmembrane region" description="Helical" evidence="2">
    <location>
        <begin position="1416"/>
        <end position="1438"/>
    </location>
</feature>
<keyword evidence="2" id="KW-1133">Transmembrane helix</keyword>
<feature type="transmembrane region" description="Helical" evidence="2">
    <location>
        <begin position="2497"/>
        <end position="2519"/>
    </location>
</feature>
<organism evidence="4 5">
    <name type="scientific">Bodo saltans</name>
    <name type="common">Flagellated protozoan</name>
    <dbReference type="NCBI Taxonomy" id="75058"/>
    <lineage>
        <taxon>Eukaryota</taxon>
        <taxon>Discoba</taxon>
        <taxon>Euglenozoa</taxon>
        <taxon>Kinetoplastea</taxon>
        <taxon>Metakinetoplastina</taxon>
        <taxon>Eubodonida</taxon>
        <taxon>Bodonidae</taxon>
        <taxon>Bodo</taxon>
    </lineage>
</organism>
<feature type="region of interest" description="Disordered" evidence="1">
    <location>
        <begin position="1832"/>
        <end position="1910"/>
    </location>
</feature>
<feature type="transmembrane region" description="Helical" evidence="2">
    <location>
        <begin position="2414"/>
        <end position="2435"/>
    </location>
</feature>
<dbReference type="Proteomes" id="UP000051952">
    <property type="component" value="Unassembled WGS sequence"/>
</dbReference>
<keyword evidence="5" id="KW-1185">Reference proteome</keyword>
<feature type="transmembrane region" description="Helical" evidence="2">
    <location>
        <begin position="1373"/>
        <end position="1395"/>
    </location>
</feature>
<feature type="region of interest" description="Disordered" evidence="1">
    <location>
        <begin position="1598"/>
        <end position="1622"/>
    </location>
</feature>